<proteinExistence type="predicted"/>
<sequence length="290" mass="31589">MSDDDSRDSKAPDRQDEPATTTPSIRARLEHVDALTRTLLADVHEPDGTVLEDVPTHTRADIRRHVLEIRAQACQIAIAAVGPEAAIPYRPDADGPGTGLRPEIKYQPPADAPSEDGETRDAEPDGEPQVETPDGEVRDENPGGEVHAENPDGEPRDETLTDDPRAQTPETERPDTPETTRESDIAEETREPATPDETQESDTDSTDPNNPTDAVADVTPTIALECECTVRIDFDAELNLEVEIDCDEDCPYEHALEGTEPTAQRDESETPERTHETSDTDADDGGVEDA</sequence>
<dbReference type="OrthoDB" id="170354at2157"/>
<dbReference type="RefSeq" id="WP_087715490.1">
    <property type="nucleotide sequence ID" value="NZ_MWPH01000004.1"/>
</dbReference>
<feature type="compositionally biased region" description="Acidic residues" evidence="1">
    <location>
        <begin position="279"/>
        <end position="290"/>
    </location>
</feature>
<dbReference type="AlphaFoldDB" id="A0A202E4H7"/>
<feature type="region of interest" description="Disordered" evidence="1">
    <location>
        <begin position="87"/>
        <end position="218"/>
    </location>
</feature>
<organism evidence="2 3">
    <name type="scientific">Natronolimnobius baerhuensis</name>
    <dbReference type="NCBI Taxonomy" id="253108"/>
    <lineage>
        <taxon>Archaea</taxon>
        <taxon>Methanobacteriati</taxon>
        <taxon>Methanobacteriota</taxon>
        <taxon>Stenosarchaea group</taxon>
        <taxon>Halobacteria</taxon>
        <taxon>Halobacteriales</taxon>
        <taxon>Natrialbaceae</taxon>
        <taxon>Natronolimnobius</taxon>
    </lineage>
</organism>
<feature type="compositionally biased region" description="Basic and acidic residues" evidence="1">
    <location>
        <begin position="7"/>
        <end position="17"/>
    </location>
</feature>
<protein>
    <submittedName>
        <fullName evidence="2">Uncharacterized protein</fullName>
    </submittedName>
</protein>
<accession>A0A202E4H7</accession>
<evidence type="ECO:0000313" key="3">
    <source>
        <dbReference type="Proteomes" id="UP000196084"/>
    </source>
</evidence>
<dbReference type="EMBL" id="MWPH01000004">
    <property type="protein sequence ID" value="OVE83131.1"/>
    <property type="molecule type" value="Genomic_DNA"/>
</dbReference>
<feature type="region of interest" description="Disordered" evidence="1">
    <location>
        <begin position="253"/>
        <end position="290"/>
    </location>
</feature>
<feature type="region of interest" description="Disordered" evidence="1">
    <location>
        <begin position="1"/>
        <end position="28"/>
    </location>
</feature>
<gene>
    <name evidence="2" type="ORF">B2G88_17120</name>
</gene>
<feature type="compositionally biased region" description="Basic and acidic residues" evidence="1">
    <location>
        <begin position="253"/>
        <end position="278"/>
    </location>
</feature>
<keyword evidence="3" id="KW-1185">Reference proteome</keyword>
<name>A0A202E4H7_9EURY</name>
<reference evidence="2 3" key="1">
    <citation type="submission" date="2017-02" db="EMBL/GenBank/DDBJ databases">
        <title>Natronthermophilus aegyptiacus gen. nov.,sp. nov., an aerobic, extremely halophilic alkalithermophilic archaeon isolated from the athalassohaline Wadi An Natrun, Egypt.</title>
        <authorList>
            <person name="Zhao B."/>
        </authorList>
    </citation>
    <scope>NUCLEOTIDE SEQUENCE [LARGE SCALE GENOMIC DNA]</scope>
    <source>
        <strain evidence="2 3">CGMCC 1.3597</strain>
    </source>
</reference>
<comment type="caution">
    <text evidence="2">The sequence shown here is derived from an EMBL/GenBank/DDBJ whole genome shotgun (WGS) entry which is preliminary data.</text>
</comment>
<dbReference type="Proteomes" id="UP000196084">
    <property type="component" value="Unassembled WGS sequence"/>
</dbReference>
<evidence type="ECO:0000313" key="2">
    <source>
        <dbReference type="EMBL" id="OVE83131.1"/>
    </source>
</evidence>
<evidence type="ECO:0000256" key="1">
    <source>
        <dbReference type="SAM" id="MobiDB-lite"/>
    </source>
</evidence>
<feature type="compositionally biased region" description="Basic and acidic residues" evidence="1">
    <location>
        <begin position="135"/>
        <end position="193"/>
    </location>
</feature>